<gene>
    <name evidence="4" type="ORF">BP5796_09628</name>
</gene>
<sequence>MNTTSFTSHFSSEPNAMWMDGADFSASFTITQPFLGAPLQFSPALGSKELEVLVDAYVMGAGSHNEKLSEVTIDFYNFATVDILTGALVRRYDILPVPFATSPSLGMDLDLDLDLDFSSDVMFTPSPSSGYDSSFTGFTPPATTPSSSFTSSAAASTSGTKSQKSKDTHRVTKKSSSAKRESKAAATARLPGFSIMTKDGVDVTTSAGRGTKTKEQREHAHLMRIMKACDACKRKKVKCDPSHPRDAAAESVSSSSSSSSSPSSRTPLNGDYILTNSPMARASPVQAQSSSISNTNYRQAVQSRSVNNRPASSGVPSPAVAHVPNIPSPNRHLDSGYLQDHISHPQPTVKRTRPEPTTRANNAATSCSQSLPFGQADASGRQSFATGEVSVSASARGVHLARDQRSGEDIVHASARGTRHARDQRSRDGLSQRGVGLELSGQGIGERDQGSARGEALVTHHNVEHGSRRSGGTRTERDSVVASPRRVDRRTQGVHPIQAASTNGGQYAHPGALPQYNRVSRRNVDRETLRSTHDPRMQRTGYLPFQAIASQSDWGHLPGFTHNALQPVLTRGRQQLGSQGRAVRADQLVRALRAIANGETSVNANAHEQKGQVDARKVPQHTRSSSGANLHTMILESRYSDKNAAQVSPISRSLSSPDSRSARVSSDFLQLLLPQSQLQHFVHTHNLTQLLLIIAAAVIAVAFIYLTVRSLSSASFSISATTSSLAFLYCLEHLNHAPSHNVEGHKISTHFLSRVGKCGRSERKQHVGGLLSLFGDRFGSLLPYTMTSSLALV</sequence>
<evidence type="ECO:0000313" key="4">
    <source>
        <dbReference type="EMBL" id="RDW66879.1"/>
    </source>
</evidence>
<feature type="transmembrane region" description="Helical" evidence="3">
    <location>
        <begin position="687"/>
        <end position="708"/>
    </location>
</feature>
<organism evidence="4 5">
    <name type="scientific">Coleophoma crateriformis</name>
    <dbReference type="NCBI Taxonomy" id="565419"/>
    <lineage>
        <taxon>Eukaryota</taxon>
        <taxon>Fungi</taxon>
        <taxon>Dikarya</taxon>
        <taxon>Ascomycota</taxon>
        <taxon>Pezizomycotina</taxon>
        <taxon>Leotiomycetes</taxon>
        <taxon>Helotiales</taxon>
        <taxon>Dermateaceae</taxon>
        <taxon>Coleophoma</taxon>
    </lineage>
</organism>
<dbReference type="AlphaFoldDB" id="A0A3D8QYL4"/>
<keyword evidence="5" id="KW-1185">Reference proteome</keyword>
<name>A0A3D8QYL4_9HELO</name>
<feature type="compositionally biased region" description="Basic and acidic residues" evidence="2">
    <location>
        <begin position="238"/>
        <end position="248"/>
    </location>
</feature>
<evidence type="ECO:0000256" key="3">
    <source>
        <dbReference type="SAM" id="Phobius"/>
    </source>
</evidence>
<dbReference type="EMBL" id="PDLN01000014">
    <property type="protein sequence ID" value="RDW66879.1"/>
    <property type="molecule type" value="Genomic_DNA"/>
</dbReference>
<feature type="compositionally biased region" description="Polar residues" evidence="2">
    <location>
        <begin position="285"/>
        <end position="315"/>
    </location>
</feature>
<evidence type="ECO:0000256" key="2">
    <source>
        <dbReference type="SAM" id="MobiDB-lite"/>
    </source>
</evidence>
<protein>
    <recommendedName>
        <fullName evidence="6">Zn(2)-C6 fungal-type domain-containing protein</fullName>
    </recommendedName>
</protein>
<feature type="compositionally biased region" description="Low complexity" evidence="2">
    <location>
        <begin position="251"/>
        <end position="264"/>
    </location>
</feature>
<dbReference type="GO" id="GO:0008270">
    <property type="term" value="F:zinc ion binding"/>
    <property type="evidence" value="ECO:0007669"/>
    <property type="project" value="InterPro"/>
</dbReference>
<reference evidence="4 5" key="1">
    <citation type="journal article" date="2018" name="IMA Fungus">
        <title>IMA Genome-F 9: Draft genome sequence of Annulohypoxylon stygium, Aspergillus mulundensis, Berkeleyomyces basicola (syn. Thielaviopsis basicola), Ceratocystis smalleyi, two Cercospora beticola strains, Coleophoma cylindrospora, Fusarium fracticaudum, Phialophora cf. hyalina, and Morchella septimelata.</title>
        <authorList>
            <person name="Wingfield B.D."/>
            <person name="Bills G.F."/>
            <person name="Dong Y."/>
            <person name="Huang W."/>
            <person name="Nel W.J."/>
            <person name="Swalarsk-Parry B.S."/>
            <person name="Vaghefi N."/>
            <person name="Wilken P.M."/>
            <person name="An Z."/>
            <person name="de Beer Z.W."/>
            <person name="De Vos L."/>
            <person name="Chen L."/>
            <person name="Duong T.A."/>
            <person name="Gao Y."/>
            <person name="Hammerbacher A."/>
            <person name="Kikkert J.R."/>
            <person name="Li Y."/>
            <person name="Li H."/>
            <person name="Li K."/>
            <person name="Li Q."/>
            <person name="Liu X."/>
            <person name="Ma X."/>
            <person name="Naidoo K."/>
            <person name="Pethybridge S.J."/>
            <person name="Sun J."/>
            <person name="Steenkamp E.T."/>
            <person name="van der Nest M.A."/>
            <person name="van Wyk S."/>
            <person name="Wingfield M.J."/>
            <person name="Xiong C."/>
            <person name="Yue Q."/>
            <person name="Zhang X."/>
        </authorList>
    </citation>
    <scope>NUCLEOTIDE SEQUENCE [LARGE SCALE GENOMIC DNA]</scope>
    <source>
        <strain evidence="4 5">BP5796</strain>
    </source>
</reference>
<feature type="compositionally biased region" description="Basic and acidic residues" evidence="2">
    <location>
        <begin position="607"/>
        <end position="617"/>
    </location>
</feature>
<keyword evidence="3" id="KW-0472">Membrane</keyword>
<feature type="compositionally biased region" description="Basic and acidic residues" evidence="2">
    <location>
        <begin position="420"/>
        <end position="430"/>
    </location>
</feature>
<dbReference type="OrthoDB" id="4850804at2759"/>
<evidence type="ECO:0000256" key="1">
    <source>
        <dbReference type="ARBA" id="ARBA00023242"/>
    </source>
</evidence>
<dbReference type="CDD" id="cd00067">
    <property type="entry name" value="GAL4"/>
    <property type="match status" value="1"/>
</dbReference>
<dbReference type="InterPro" id="IPR001138">
    <property type="entry name" value="Zn2Cys6_DnaBD"/>
</dbReference>
<feature type="region of interest" description="Disordered" evidence="2">
    <location>
        <begin position="607"/>
        <end position="629"/>
    </location>
</feature>
<keyword evidence="3" id="KW-0812">Transmembrane</keyword>
<dbReference type="GO" id="GO:0000981">
    <property type="term" value="F:DNA-binding transcription factor activity, RNA polymerase II-specific"/>
    <property type="evidence" value="ECO:0007669"/>
    <property type="project" value="InterPro"/>
</dbReference>
<accession>A0A3D8QYL4</accession>
<dbReference type="InterPro" id="IPR036864">
    <property type="entry name" value="Zn2-C6_fun-type_DNA-bd_sf"/>
</dbReference>
<evidence type="ECO:0000313" key="5">
    <source>
        <dbReference type="Proteomes" id="UP000256328"/>
    </source>
</evidence>
<feature type="compositionally biased region" description="Basic and acidic residues" evidence="2">
    <location>
        <begin position="400"/>
        <end position="411"/>
    </location>
</feature>
<comment type="caution">
    <text evidence="4">The sequence shown here is derived from an EMBL/GenBank/DDBJ whole genome shotgun (WGS) entry which is preliminary data.</text>
</comment>
<feature type="compositionally biased region" description="Basic and acidic residues" evidence="2">
    <location>
        <begin position="474"/>
        <end position="491"/>
    </location>
</feature>
<feature type="region of interest" description="Disordered" evidence="2">
    <location>
        <begin position="237"/>
        <end position="379"/>
    </location>
</feature>
<evidence type="ECO:0008006" key="6">
    <source>
        <dbReference type="Google" id="ProtNLM"/>
    </source>
</evidence>
<keyword evidence="3" id="KW-1133">Transmembrane helix</keyword>
<feature type="region of interest" description="Disordered" evidence="2">
    <location>
        <begin position="397"/>
        <end position="492"/>
    </location>
</feature>
<keyword evidence="1" id="KW-0539">Nucleus</keyword>
<feature type="region of interest" description="Disordered" evidence="2">
    <location>
        <begin position="142"/>
        <end position="191"/>
    </location>
</feature>
<proteinExistence type="predicted"/>
<feature type="compositionally biased region" description="Polar residues" evidence="2">
    <location>
        <begin position="358"/>
        <end position="372"/>
    </location>
</feature>
<dbReference type="SUPFAM" id="SSF57701">
    <property type="entry name" value="Zn2/Cys6 DNA-binding domain"/>
    <property type="match status" value="1"/>
</dbReference>
<dbReference type="Proteomes" id="UP000256328">
    <property type="component" value="Unassembled WGS sequence"/>
</dbReference>
<feature type="compositionally biased region" description="Low complexity" evidence="2">
    <location>
        <begin position="142"/>
        <end position="160"/>
    </location>
</feature>